<feature type="region of interest" description="Disordered" evidence="6">
    <location>
        <begin position="157"/>
        <end position="197"/>
    </location>
</feature>
<dbReference type="Gene3D" id="4.10.240.10">
    <property type="entry name" value="Zn(2)-C6 fungal-type DNA-binding domain"/>
    <property type="match status" value="1"/>
</dbReference>
<dbReference type="Pfam" id="PF00172">
    <property type="entry name" value="Zn_clus"/>
    <property type="match status" value="1"/>
</dbReference>
<evidence type="ECO:0000256" key="6">
    <source>
        <dbReference type="SAM" id="MobiDB-lite"/>
    </source>
</evidence>
<name>A0AAJ0M348_9PEZI</name>
<proteinExistence type="predicted"/>
<gene>
    <name evidence="8" type="ORF">B0T15DRAFT_553813</name>
</gene>
<feature type="region of interest" description="Disordered" evidence="6">
    <location>
        <begin position="282"/>
        <end position="312"/>
    </location>
</feature>
<evidence type="ECO:0000256" key="4">
    <source>
        <dbReference type="ARBA" id="ARBA00023163"/>
    </source>
</evidence>
<dbReference type="PANTHER" id="PTHR47660:SF3">
    <property type="entry name" value="FINGER DOMAIN PROTEIN, PUTATIVE (AFU_ORTHOLOGUE AFUA_4G03310)-RELATED"/>
    <property type="match status" value="1"/>
</dbReference>
<sequence length="406" mass="43657">MDREREPAKKVQFRTACDPCTAAKVKCDKKHPACKRCVEVQASCTYSASRKHGKQSWRRKLAQDRTTNIIAATAATTTSMAAASDAQVPIMALPSQQLAWDALLAGAMGPWMMDGRGLEPLVINEQPGSGDASAIASSWSFADSDLDAGSFSHWDATEVFPGGATGNSRSESDHENDYPPDPTAPVNQRPGSATSTAHDCEARAISILSSMQHGELGEGAATCSAQPTRFGALNLRPRFDSVITTNRAALDGWSELTILSKMLFWYRIAARDSLAASTAVSAVSEQRGDSSDNAYRRDSQDGPSQRDAPPTPDRFAVHLTAIQVGGLSLDAEEQADLRRALLLRELRKTEKAIDQLTEVGRPDAAEGEDDIMRNAVAWSVSGIAQVRAQLRDVIQQVQSSSEGGRV</sequence>
<dbReference type="RefSeq" id="XP_062723042.1">
    <property type="nucleotide sequence ID" value="XM_062870334.1"/>
</dbReference>
<keyword evidence="5" id="KW-0539">Nucleus</keyword>
<dbReference type="SMART" id="SM00066">
    <property type="entry name" value="GAL4"/>
    <property type="match status" value="1"/>
</dbReference>
<keyword evidence="1" id="KW-0479">Metal-binding</keyword>
<evidence type="ECO:0000256" key="1">
    <source>
        <dbReference type="ARBA" id="ARBA00022723"/>
    </source>
</evidence>
<dbReference type="InterPro" id="IPR001138">
    <property type="entry name" value="Zn2Cys6_DnaBD"/>
</dbReference>
<keyword evidence="3" id="KW-0805">Transcription regulation</keyword>
<keyword evidence="9" id="KW-1185">Reference proteome</keyword>
<evidence type="ECO:0000256" key="5">
    <source>
        <dbReference type="ARBA" id="ARBA00023242"/>
    </source>
</evidence>
<dbReference type="GeneID" id="87889163"/>
<dbReference type="PRINTS" id="PR00755">
    <property type="entry name" value="AFLATOXINBRP"/>
</dbReference>
<evidence type="ECO:0000259" key="7">
    <source>
        <dbReference type="PROSITE" id="PS50048"/>
    </source>
</evidence>
<keyword evidence="4" id="KW-0804">Transcription</keyword>
<evidence type="ECO:0000313" key="8">
    <source>
        <dbReference type="EMBL" id="KAK3307262.1"/>
    </source>
</evidence>
<feature type="domain" description="Zn(2)-C6 fungal-type" evidence="7">
    <location>
        <begin position="16"/>
        <end position="46"/>
    </location>
</feature>
<evidence type="ECO:0000313" key="9">
    <source>
        <dbReference type="Proteomes" id="UP001273166"/>
    </source>
</evidence>
<protein>
    <recommendedName>
        <fullName evidence="7">Zn(2)-C6 fungal-type domain-containing protein</fullName>
    </recommendedName>
</protein>
<dbReference type="GO" id="GO:0000981">
    <property type="term" value="F:DNA-binding transcription factor activity, RNA polymerase II-specific"/>
    <property type="evidence" value="ECO:0007669"/>
    <property type="project" value="InterPro"/>
</dbReference>
<accession>A0AAJ0M348</accession>
<dbReference type="Proteomes" id="UP001273166">
    <property type="component" value="Unassembled WGS sequence"/>
</dbReference>
<dbReference type="GO" id="GO:0008270">
    <property type="term" value="F:zinc ion binding"/>
    <property type="evidence" value="ECO:0007669"/>
    <property type="project" value="InterPro"/>
</dbReference>
<reference evidence="8" key="1">
    <citation type="journal article" date="2023" name="Mol. Phylogenet. Evol.">
        <title>Genome-scale phylogeny and comparative genomics of the fungal order Sordariales.</title>
        <authorList>
            <person name="Hensen N."/>
            <person name="Bonometti L."/>
            <person name="Westerberg I."/>
            <person name="Brannstrom I.O."/>
            <person name="Guillou S."/>
            <person name="Cros-Aarteil S."/>
            <person name="Calhoun S."/>
            <person name="Haridas S."/>
            <person name="Kuo A."/>
            <person name="Mondo S."/>
            <person name="Pangilinan J."/>
            <person name="Riley R."/>
            <person name="LaButti K."/>
            <person name="Andreopoulos B."/>
            <person name="Lipzen A."/>
            <person name="Chen C."/>
            <person name="Yan M."/>
            <person name="Daum C."/>
            <person name="Ng V."/>
            <person name="Clum A."/>
            <person name="Steindorff A."/>
            <person name="Ohm R.A."/>
            <person name="Martin F."/>
            <person name="Silar P."/>
            <person name="Natvig D.O."/>
            <person name="Lalanne C."/>
            <person name="Gautier V."/>
            <person name="Ament-Velasquez S.L."/>
            <person name="Kruys A."/>
            <person name="Hutchinson M.I."/>
            <person name="Powell A.J."/>
            <person name="Barry K."/>
            <person name="Miller A.N."/>
            <person name="Grigoriev I.V."/>
            <person name="Debuchy R."/>
            <person name="Gladieux P."/>
            <person name="Hiltunen Thoren M."/>
            <person name="Johannesson H."/>
        </authorList>
    </citation>
    <scope>NUCLEOTIDE SEQUENCE</scope>
    <source>
        <strain evidence="8">CBS 333.67</strain>
    </source>
</reference>
<feature type="compositionally biased region" description="Basic and acidic residues" evidence="6">
    <location>
        <begin position="286"/>
        <end position="300"/>
    </location>
</feature>
<dbReference type="EMBL" id="JAUDZG010000003">
    <property type="protein sequence ID" value="KAK3307262.1"/>
    <property type="molecule type" value="Genomic_DNA"/>
</dbReference>
<dbReference type="CDD" id="cd00067">
    <property type="entry name" value="GAL4"/>
    <property type="match status" value="1"/>
</dbReference>
<organism evidence="8 9">
    <name type="scientific">Chaetomium strumarium</name>
    <dbReference type="NCBI Taxonomy" id="1170767"/>
    <lineage>
        <taxon>Eukaryota</taxon>
        <taxon>Fungi</taxon>
        <taxon>Dikarya</taxon>
        <taxon>Ascomycota</taxon>
        <taxon>Pezizomycotina</taxon>
        <taxon>Sordariomycetes</taxon>
        <taxon>Sordariomycetidae</taxon>
        <taxon>Sordariales</taxon>
        <taxon>Chaetomiaceae</taxon>
        <taxon>Chaetomium</taxon>
    </lineage>
</organism>
<keyword evidence="2" id="KW-0862">Zinc</keyword>
<dbReference type="PROSITE" id="PS50048">
    <property type="entry name" value="ZN2_CY6_FUNGAL_2"/>
    <property type="match status" value="1"/>
</dbReference>
<dbReference type="InterPro" id="IPR036864">
    <property type="entry name" value="Zn2-C6_fun-type_DNA-bd_sf"/>
</dbReference>
<dbReference type="PANTHER" id="PTHR47660">
    <property type="entry name" value="TRANSCRIPTION FACTOR WITH C2H2 AND ZN(2)-CYS(6) DNA BINDING DOMAIN (EUROFUNG)-RELATED-RELATED"/>
    <property type="match status" value="1"/>
</dbReference>
<dbReference type="AlphaFoldDB" id="A0AAJ0M348"/>
<dbReference type="PROSITE" id="PS00463">
    <property type="entry name" value="ZN2_CY6_FUNGAL_1"/>
    <property type="match status" value="1"/>
</dbReference>
<evidence type="ECO:0000256" key="3">
    <source>
        <dbReference type="ARBA" id="ARBA00023015"/>
    </source>
</evidence>
<comment type="caution">
    <text evidence="8">The sequence shown here is derived from an EMBL/GenBank/DDBJ whole genome shotgun (WGS) entry which is preliminary data.</text>
</comment>
<dbReference type="SUPFAM" id="SSF57701">
    <property type="entry name" value="Zn2/Cys6 DNA-binding domain"/>
    <property type="match status" value="1"/>
</dbReference>
<reference evidence="8" key="2">
    <citation type="submission" date="2023-06" db="EMBL/GenBank/DDBJ databases">
        <authorList>
            <consortium name="Lawrence Berkeley National Laboratory"/>
            <person name="Mondo S.J."/>
            <person name="Hensen N."/>
            <person name="Bonometti L."/>
            <person name="Westerberg I."/>
            <person name="Brannstrom I.O."/>
            <person name="Guillou S."/>
            <person name="Cros-Aarteil S."/>
            <person name="Calhoun S."/>
            <person name="Haridas S."/>
            <person name="Kuo A."/>
            <person name="Pangilinan J."/>
            <person name="Riley R."/>
            <person name="Labutti K."/>
            <person name="Andreopoulos B."/>
            <person name="Lipzen A."/>
            <person name="Chen C."/>
            <person name="Yanf M."/>
            <person name="Daum C."/>
            <person name="Ng V."/>
            <person name="Clum A."/>
            <person name="Steindorff A."/>
            <person name="Ohm R."/>
            <person name="Martin F."/>
            <person name="Silar P."/>
            <person name="Natvig D."/>
            <person name="Lalanne C."/>
            <person name="Gautier V."/>
            <person name="Ament-Velasquez S.L."/>
            <person name="Kruys A."/>
            <person name="Hutchinson M.I."/>
            <person name="Powell A.J."/>
            <person name="Barry K."/>
            <person name="Miller A.N."/>
            <person name="Grigoriev I.V."/>
            <person name="Debuchy R."/>
            <person name="Gladieux P."/>
            <person name="Thoren M.H."/>
            <person name="Johannesson H."/>
        </authorList>
    </citation>
    <scope>NUCLEOTIDE SEQUENCE</scope>
    <source>
        <strain evidence="8">CBS 333.67</strain>
    </source>
</reference>
<evidence type="ECO:0000256" key="2">
    <source>
        <dbReference type="ARBA" id="ARBA00022833"/>
    </source>
</evidence>
<feature type="compositionally biased region" description="Polar residues" evidence="6">
    <location>
        <begin position="185"/>
        <end position="197"/>
    </location>
</feature>